<dbReference type="CDD" id="cd06529">
    <property type="entry name" value="S24_LexA-like"/>
    <property type="match status" value="1"/>
</dbReference>
<proteinExistence type="inferred from homology"/>
<dbReference type="PRINTS" id="PR00726">
    <property type="entry name" value="LEXASERPTASE"/>
</dbReference>
<dbReference type="PANTHER" id="PTHR33516:SF2">
    <property type="entry name" value="LEXA REPRESSOR-RELATED"/>
    <property type="match status" value="1"/>
</dbReference>
<dbReference type="GO" id="GO:0006281">
    <property type="term" value="P:DNA repair"/>
    <property type="evidence" value="ECO:0007669"/>
    <property type="project" value="UniProtKB-KW"/>
</dbReference>
<sequence length="150" mass="16570">MSKKIERSDTLTSYGQASPSHGRVELPLVFEKIQAGFPAPNGGYVDNNLDVNDFLINNAGSTFIYCVNGESMIEAGIMPGDYVLVDSSINVRDGDIVVVSIDNEITIKELHKGPPLQFIPHNKEYSPIVIEEFNEVKIIGTVISVVRKYR</sequence>
<evidence type="ECO:0000259" key="8">
    <source>
        <dbReference type="Pfam" id="PF00717"/>
    </source>
</evidence>
<dbReference type="GO" id="GO:0006355">
    <property type="term" value="P:regulation of DNA-templated transcription"/>
    <property type="evidence" value="ECO:0007669"/>
    <property type="project" value="InterPro"/>
</dbReference>
<dbReference type="InterPro" id="IPR050077">
    <property type="entry name" value="LexA_repressor"/>
</dbReference>
<dbReference type="OrthoDB" id="9787787at2"/>
<dbReference type="NCBIfam" id="NF007621">
    <property type="entry name" value="PRK10276.1"/>
    <property type="match status" value="1"/>
</dbReference>
<evidence type="ECO:0000256" key="4">
    <source>
        <dbReference type="ARBA" id="ARBA00022813"/>
    </source>
</evidence>
<keyword evidence="10" id="KW-1185">Reference proteome</keyword>
<evidence type="ECO:0000256" key="2">
    <source>
        <dbReference type="ARBA" id="ARBA00022763"/>
    </source>
</evidence>
<evidence type="ECO:0000256" key="6">
    <source>
        <dbReference type="ARBA" id="ARBA00023236"/>
    </source>
</evidence>
<dbReference type="InterPro" id="IPR039418">
    <property type="entry name" value="LexA-like"/>
</dbReference>
<dbReference type="EMBL" id="UAPV01000001">
    <property type="protein sequence ID" value="SPT70331.1"/>
    <property type="molecule type" value="Genomic_DNA"/>
</dbReference>
<organism evidence="9 10">
    <name type="scientific">Anaerobiospirillum thomasii</name>
    <dbReference type="NCBI Taxonomy" id="179995"/>
    <lineage>
        <taxon>Bacteria</taxon>
        <taxon>Pseudomonadati</taxon>
        <taxon>Pseudomonadota</taxon>
        <taxon>Gammaproteobacteria</taxon>
        <taxon>Aeromonadales</taxon>
        <taxon>Succinivibrionaceae</taxon>
        <taxon>Anaerobiospirillum</taxon>
    </lineage>
</organism>
<feature type="domain" description="Peptidase S24/S26A/S26B/S26C" evidence="8">
    <location>
        <begin position="27"/>
        <end position="143"/>
    </location>
</feature>
<dbReference type="GO" id="GO:0016787">
    <property type="term" value="F:hydrolase activity"/>
    <property type="evidence" value="ECO:0007669"/>
    <property type="project" value="UniProtKB-KW"/>
</dbReference>
<gene>
    <name evidence="9" type="primary">umuD</name>
    <name evidence="9" type="ORF">NCTC13093_01742</name>
</gene>
<keyword evidence="4 7" id="KW-0068">Autocatalytic cleavage</keyword>
<reference evidence="9 10" key="1">
    <citation type="submission" date="2018-06" db="EMBL/GenBank/DDBJ databases">
        <authorList>
            <consortium name="Pathogen Informatics"/>
            <person name="Doyle S."/>
        </authorList>
    </citation>
    <scope>NUCLEOTIDE SEQUENCE [LARGE SCALE GENOMIC DNA]</scope>
    <source>
        <strain evidence="9 10">NCTC13093</strain>
    </source>
</reference>
<accession>A0A2X0WQX1</accession>
<evidence type="ECO:0000256" key="1">
    <source>
        <dbReference type="ARBA" id="ARBA00007484"/>
    </source>
</evidence>
<comment type="similarity">
    <text evidence="1 7">Belongs to the peptidase S24 family.</text>
</comment>
<dbReference type="GO" id="GO:0009432">
    <property type="term" value="P:SOS response"/>
    <property type="evidence" value="ECO:0007669"/>
    <property type="project" value="UniProtKB-KW"/>
</dbReference>
<keyword evidence="3 7" id="KW-0378">Hydrolase</keyword>
<dbReference type="PANTHER" id="PTHR33516">
    <property type="entry name" value="LEXA REPRESSOR"/>
    <property type="match status" value="1"/>
</dbReference>
<protein>
    <submittedName>
        <fullName evidence="9">DNA polymerase V subunit UmuD</fullName>
        <ecNumber evidence="9">3.4.21.-</ecNumber>
    </submittedName>
</protein>
<dbReference type="InterPro" id="IPR006197">
    <property type="entry name" value="Peptidase_S24_LexA"/>
</dbReference>
<dbReference type="AlphaFoldDB" id="A0A2X0WQX1"/>
<keyword evidence="2" id="KW-0227">DNA damage</keyword>
<dbReference type="Pfam" id="PF00717">
    <property type="entry name" value="Peptidase_S24"/>
    <property type="match status" value="1"/>
</dbReference>
<evidence type="ECO:0000313" key="10">
    <source>
        <dbReference type="Proteomes" id="UP000250086"/>
    </source>
</evidence>
<dbReference type="GO" id="GO:0003677">
    <property type="term" value="F:DNA binding"/>
    <property type="evidence" value="ECO:0007669"/>
    <property type="project" value="InterPro"/>
</dbReference>
<dbReference type="Proteomes" id="UP000250086">
    <property type="component" value="Unassembled WGS sequence"/>
</dbReference>
<keyword evidence="6" id="KW-0742">SOS response</keyword>
<dbReference type="InterPro" id="IPR036286">
    <property type="entry name" value="LexA/Signal_pep-like_sf"/>
</dbReference>
<dbReference type="Gene3D" id="2.10.109.10">
    <property type="entry name" value="Umud Fragment, subunit A"/>
    <property type="match status" value="1"/>
</dbReference>
<dbReference type="InterPro" id="IPR015927">
    <property type="entry name" value="Peptidase_S24_S26A/B/C"/>
</dbReference>
<name>A0A2X0WQX1_9GAMM</name>
<evidence type="ECO:0000256" key="7">
    <source>
        <dbReference type="RuleBase" id="RU003991"/>
    </source>
</evidence>
<keyword evidence="5" id="KW-0234">DNA repair</keyword>
<evidence type="ECO:0000256" key="5">
    <source>
        <dbReference type="ARBA" id="ARBA00023204"/>
    </source>
</evidence>
<dbReference type="EC" id="3.4.21.-" evidence="9"/>
<evidence type="ECO:0000313" key="9">
    <source>
        <dbReference type="EMBL" id="SPT70331.1"/>
    </source>
</evidence>
<evidence type="ECO:0000256" key="3">
    <source>
        <dbReference type="ARBA" id="ARBA00022801"/>
    </source>
</evidence>
<dbReference type="SUPFAM" id="SSF51306">
    <property type="entry name" value="LexA/Signal peptidase"/>
    <property type="match status" value="1"/>
</dbReference>
<dbReference type="RefSeq" id="WP_113744418.1">
    <property type="nucleotide sequence ID" value="NZ_UAPU01000005.1"/>
</dbReference>